<dbReference type="SMART" id="SM00743">
    <property type="entry name" value="Agenet"/>
    <property type="match status" value="2"/>
</dbReference>
<feature type="compositionally biased region" description="Polar residues" evidence="1">
    <location>
        <begin position="2065"/>
        <end position="2080"/>
    </location>
</feature>
<feature type="region of interest" description="Disordered" evidence="1">
    <location>
        <begin position="2054"/>
        <end position="2080"/>
    </location>
</feature>
<protein>
    <recommendedName>
        <fullName evidence="2">Agenet domain-containing protein</fullName>
    </recommendedName>
</protein>
<dbReference type="EMBL" id="BAABME010000175">
    <property type="protein sequence ID" value="GAA0140374.1"/>
    <property type="molecule type" value="Genomic_DNA"/>
</dbReference>
<feature type="compositionally biased region" description="Polar residues" evidence="1">
    <location>
        <begin position="892"/>
        <end position="903"/>
    </location>
</feature>
<feature type="region of interest" description="Disordered" evidence="1">
    <location>
        <begin position="613"/>
        <end position="632"/>
    </location>
</feature>
<feature type="compositionally biased region" description="Basic and acidic residues" evidence="1">
    <location>
        <begin position="659"/>
        <end position="677"/>
    </location>
</feature>
<proteinExistence type="predicted"/>
<dbReference type="InterPro" id="IPR014002">
    <property type="entry name" value="Agenet_dom_plant"/>
</dbReference>
<dbReference type="PANTHER" id="PTHR48429:SF1">
    <property type="entry name" value="AGENET DOMAIN-CONTAINING PROTEIN"/>
    <property type="match status" value="1"/>
</dbReference>
<evidence type="ECO:0000259" key="2">
    <source>
        <dbReference type="SMART" id="SM00743"/>
    </source>
</evidence>
<sequence length="2110" mass="227072">MPMDDNDNHYPGLSEDNSKITSVLHPHWLSKFDFDSTHTRFDSLVENEVFLAISSREDDTWIENFPQGNSGIVFSSSATESCSIPGRVDVWAEATSSESVELLLKSVLQEEMLPEESVIEEPDTCDELGTLAKQMELNSRLGGNRNGQDSNRELQLVQPSDDRILLNQFSGSIDINTNRVSLTKVESTEFGCSVVNLERSSLVLSEGNSQVQGSFDDSNESGTTINESLSYSMDVNLVLERQRTSDLFSHFVIKDAEFSDSQESSRDKPLENASTETENVEGMEEEKPQKNSSSVDNLSVSRKHVDIHSSVGEFSISADSNEEPTQNFEDLSSVPGKEESSLLTNVNNQDILPVGEYWQNSESFKLPESLETKHSTEKYEKSPRGYVGDLRVDKKAFGSSDGEVHGVDVDCEQLNHSPFSTSLRESATGLEESYPQSHTEVVQVASATTSEFKVPGAVPDLGKLITEDKFNLVNNLPILVDVSQSSQSVAEHNEADDLATEDQLNYVDNRPILADASQYTQSVAEDAIENRKEMNGATESHEDTVMSSASPGIVMPMEDAGSGKLNVLNQDTGNEKQDSGDEVSKSVILYNESAVRVSSFSLDEGVKGKVGLEHNSESQKPCSIGPAANVGHIDSNTASQEISHAAADEIVEPNEELNLHSEQSHSDKENTGTDVKSETQPPLEIENDTDTVSLAERVICRNVSAEELIIDASSPPLTETHDGNAMGEGAVVHSKEILGSSKKFDLDCVPCGSKVGEAEVAVTVAVAEHKGTKTESSYKGKLLEVSGGGNLGEADKQSHDTASVYRRSNLSELDGSKKEGHIDSEVGHVSAITCKAAEIPLKPKIDIAGDGSREEMNFSFDLPPVGRIPDGESGIDLQSFCSVKACKMSMGKKQSGSTPSGSQKDQRDAKEVSQVTIVVTEGNTASAGAKSTTDSKTSRRSTKSTNKNAKKANMVQPEGNRSCQLASHSGPGRILQFDVGSTESSGTKLAPTPSSTRNLPDLNTSFSTSALFHQPFSDLQQVQLRAQIFVYGSLIQGAAPEEACMVSAFGTSDSGRDVWDPKWRACVEKLHRQPVSNCSTPVQSRSGSKAQNKASKQSIPQSKAVPPLATLLSTKDTLSTPIRPMIPLSSPLWNLSAPSRDGLPSCNVVRGGAPQALPLIHPCQTPPTRTFGGQTTSWLSPAPVPGPWVSSSWNSAINFSAGLSSLPSTQTVKLTPLSGSFLAPSTSLKLASDTPISHGGVTNNLGLGSSKEMLTSSHVDNSAASKSRKRKKSKTTKESHQSSSSTTFTGSVPYPVTSHLSKEGPAGVCLGLISSLSTTTPLIDSQFSTSVARTTSPVVVVDPIHKGDIHMEKSAAHKGDLRPVEEAKLAGKVAVAHAADVVSRCQSIWSVLEEQQHSRLDPDTEAQLSSFAAALAVASSVAKAAAAAAKLASGAALHFHQLAAHALTGNGAPAQDGIENHSLNPITTAAGKAVRSKGEASLAAFEHAENLDAIVKAAKLANEAVSQAGRVVANRKPLPLSALIEAGPENYWRGDAQLVKRSVGKSDKRDIMNSKEMCGKPEEPSDLEGCPMVEGSPLSKDIVRDVEENIGLGEEAFSAASGRAVPDNTKAGRVASDCALEVNVPVQNAYGISLKDGSITENCTVEVFKDGGSFKGAWYSAKVLSLNDEKALVCYTDLQVDKESDPLREWVLLKGENKEVPIIRVAHPMSRVHLEGTRKRCRAALTEYHWSVGDRVDAWIGDCWREGDITEQNKNDTTIFTVHFPGDGETSIVKACHLRPTLTWKNGEWIELLSSRQSASSQGDTPNKKRLRPGSHIELKGKGEIQKDINNLESKVDYSKLLPLSSTEKFNIGSSGGENKVYAPRMMRSGLQKEGSKFFGVPRPGKKKKFMDVSKHYVSEGSTRNDVPTNSSKLSKFLKPRGTGLCGLKNSSGVDSKDKQAVEYKLKAPRAGKLPGLSTRTLPQKENSTPAVSGPRETISRRHTVKDPTSNDRKDSSWPNLISSGPVSNHEAGFNVPVSTQTLPSDRNKQVSQNIKSEQRMTLKLDVAGARMKQSVAKDKLIPDSSGTRRSNRTIQPTSRLLEGLQSSFITSKIPSASHNRSHRVQTRWA</sequence>
<dbReference type="Proteomes" id="UP001454036">
    <property type="component" value="Unassembled WGS sequence"/>
</dbReference>
<dbReference type="InterPro" id="IPR055274">
    <property type="entry name" value="SWO1"/>
</dbReference>
<feature type="region of interest" description="Disordered" evidence="1">
    <location>
        <begin position="1945"/>
        <end position="2013"/>
    </location>
</feature>
<feature type="region of interest" description="Disordered" evidence="1">
    <location>
        <begin position="1255"/>
        <end position="1292"/>
    </location>
</feature>
<evidence type="ECO:0000313" key="3">
    <source>
        <dbReference type="EMBL" id="GAA0140374.1"/>
    </source>
</evidence>
<feature type="compositionally biased region" description="Basic and acidic residues" evidence="1">
    <location>
        <begin position="259"/>
        <end position="270"/>
    </location>
</feature>
<reference evidence="3 4" key="1">
    <citation type="submission" date="2024-01" db="EMBL/GenBank/DDBJ databases">
        <title>The complete chloroplast genome sequence of Lithospermum erythrorhizon: insights into the phylogenetic relationship among Boraginaceae species and the maternal lineages of purple gromwells.</title>
        <authorList>
            <person name="Okada T."/>
            <person name="Watanabe K."/>
        </authorList>
    </citation>
    <scope>NUCLEOTIDE SEQUENCE [LARGE SCALE GENOMIC DNA]</scope>
</reference>
<feature type="compositionally biased region" description="Polar residues" evidence="1">
    <location>
        <begin position="913"/>
        <end position="926"/>
    </location>
</feature>
<feature type="compositionally biased region" description="Polar residues" evidence="1">
    <location>
        <begin position="1281"/>
        <end position="1290"/>
    </location>
</feature>
<feature type="region of interest" description="Disordered" evidence="1">
    <location>
        <begin position="314"/>
        <end position="345"/>
    </location>
</feature>
<organism evidence="3 4">
    <name type="scientific">Lithospermum erythrorhizon</name>
    <name type="common">Purple gromwell</name>
    <name type="synonym">Lithospermum officinale var. erythrorhizon</name>
    <dbReference type="NCBI Taxonomy" id="34254"/>
    <lineage>
        <taxon>Eukaryota</taxon>
        <taxon>Viridiplantae</taxon>
        <taxon>Streptophyta</taxon>
        <taxon>Embryophyta</taxon>
        <taxon>Tracheophyta</taxon>
        <taxon>Spermatophyta</taxon>
        <taxon>Magnoliopsida</taxon>
        <taxon>eudicotyledons</taxon>
        <taxon>Gunneridae</taxon>
        <taxon>Pentapetalae</taxon>
        <taxon>asterids</taxon>
        <taxon>lamiids</taxon>
        <taxon>Boraginales</taxon>
        <taxon>Boraginaceae</taxon>
        <taxon>Boraginoideae</taxon>
        <taxon>Lithospermeae</taxon>
        <taxon>Lithospermum</taxon>
    </lineage>
</organism>
<comment type="caution">
    <text evidence="3">The sequence shown here is derived from an EMBL/GenBank/DDBJ whole genome shotgun (WGS) entry which is preliminary data.</text>
</comment>
<feature type="region of interest" description="Disordered" evidence="1">
    <location>
        <begin position="890"/>
        <end position="968"/>
    </location>
</feature>
<feature type="domain" description="Agenet" evidence="2">
    <location>
        <begin position="1728"/>
        <end position="1786"/>
    </location>
</feature>
<feature type="compositionally biased region" description="Polar residues" evidence="1">
    <location>
        <begin position="1958"/>
        <end position="1971"/>
    </location>
</feature>
<dbReference type="InterPro" id="IPR008395">
    <property type="entry name" value="Agenet-like_dom"/>
</dbReference>
<feature type="compositionally biased region" description="Polar residues" evidence="1">
    <location>
        <begin position="290"/>
        <end position="300"/>
    </location>
</feature>
<evidence type="ECO:0000313" key="4">
    <source>
        <dbReference type="Proteomes" id="UP001454036"/>
    </source>
</evidence>
<feature type="compositionally biased region" description="Basic and acidic residues" evidence="1">
    <location>
        <begin position="1985"/>
        <end position="1996"/>
    </location>
</feature>
<dbReference type="PANTHER" id="PTHR48429">
    <property type="entry name" value="AGENET DOMAIN-CONTAINING PROTEIN"/>
    <property type="match status" value="1"/>
</dbReference>
<feature type="compositionally biased region" description="Polar residues" evidence="1">
    <location>
        <begin position="317"/>
        <end position="330"/>
    </location>
</feature>
<name>A0AAV3NMF1_LITER</name>
<evidence type="ECO:0000256" key="1">
    <source>
        <dbReference type="SAM" id="MobiDB-lite"/>
    </source>
</evidence>
<dbReference type="Pfam" id="PF05641">
    <property type="entry name" value="Agenet"/>
    <property type="match status" value="1"/>
</dbReference>
<feature type="region of interest" description="Disordered" evidence="1">
    <location>
        <begin position="259"/>
        <end position="300"/>
    </location>
</feature>
<feature type="compositionally biased region" description="Polar residues" evidence="1">
    <location>
        <begin position="1997"/>
        <end position="2007"/>
    </location>
</feature>
<feature type="region of interest" description="Disordered" evidence="1">
    <location>
        <begin position="1076"/>
        <end position="1101"/>
    </location>
</feature>
<feature type="compositionally biased region" description="Polar residues" evidence="1">
    <location>
        <begin position="1795"/>
        <end position="1805"/>
    </location>
</feature>
<gene>
    <name evidence="3" type="ORF">LIER_01735</name>
</gene>
<feature type="compositionally biased region" description="Low complexity" evidence="1">
    <location>
        <begin position="943"/>
        <end position="953"/>
    </location>
</feature>
<keyword evidence="4" id="KW-1185">Reference proteome</keyword>
<feature type="domain" description="Agenet" evidence="2">
    <location>
        <begin position="1637"/>
        <end position="1701"/>
    </location>
</feature>
<feature type="region of interest" description="Disordered" evidence="1">
    <location>
        <begin position="659"/>
        <end position="681"/>
    </location>
</feature>
<feature type="region of interest" description="Disordered" evidence="1">
    <location>
        <begin position="1795"/>
        <end position="1817"/>
    </location>
</feature>
<accession>A0AAV3NMF1</accession>